<dbReference type="EMBL" id="VUJU01004862">
    <property type="protein sequence ID" value="KAF0753005.1"/>
    <property type="molecule type" value="Genomic_DNA"/>
</dbReference>
<organism evidence="1 2">
    <name type="scientific">Aphis craccivora</name>
    <name type="common">Cowpea aphid</name>
    <dbReference type="NCBI Taxonomy" id="307492"/>
    <lineage>
        <taxon>Eukaryota</taxon>
        <taxon>Metazoa</taxon>
        <taxon>Ecdysozoa</taxon>
        <taxon>Arthropoda</taxon>
        <taxon>Hexapoda</taxon>
        <taxon>Insecta</taxon>
        <taxon>Pterygota</taxon>
        <taxon>Neoptera</taxon>
        <taxon>Paraneoptera</taxon>
        <taxon>Hemiptera</taxon>
        <taxon>Sternorrhyncha</taxon>
        <taxon>Aphidomorpha</taxon>
        <taxon>Aphidoidea</taxon>
        <taxon>Aphididae</taxon>
        <taxon>Aphidini</taxon>
        <taxon>Aphis</taxon>
        <taxon>Aphis</taxon>
    </lineage>
</organism>
<evidence type="ECO:0000313" key="2">
    <source>
        <dbReference type="Proteomes" id="UP000478052"/>
    </source>
</evidence>
<protein>
    <submittedName>
        <fullName evidence="1">Uncharacterized protein</fullName>
    </submittedName>
</protein>
<accession>A0A6G0YCD5</accession>
<reference evidence="1 2" key="1">
    <citation type="submission" date="2019-08" db="EMBL/GenBank/DDBJ databases">
        <title>Whole genome of Aphis craccivora.</title>
        <authorList>
            <person name="Voronova N.V."/>
            <person name="Shulinski R.S."/>
            <person name="Bandarenka Y.V."/>
            <person name="Zhorov D.G."/>
            <person name="Warner D."/>
        </authorList>
    </citation>
    <scope>NUCLEOTIDE SEQUENCE [LARGE SCALE GENOMIC DNA]</scope>
    <source>
        <strain evidence="1">180601</strain>
        <tissue evidence="1">Whole Body</tissue>
    </source>
</reference>
<evidence type="ECO:0000313" key="1">
    <source>
        <dbReference type="EMBL" id="KAF0753005.1"/>
    </source>
</evidence>
<gene>
    <name evidence="1" type="ORF">FWK35_00026873</name>
</gene>
<name>A0A6G0YCD5_APHCR</name>
<comment type="caution">
    <text evidence="1">The sequence shown here is derived from an EMBL/GenBank/DDBJ whole genome shotgun (WGS) entry which is preliminary data.</text>
</comment>
<dbReference type="AlphaFoldDB" id="A0A6G0YCD5"/>
<proteinExistence type="predicted"/>
<sequence length="41" mass="4884">MCFFFVSVYSIVCRNNTTIANLGDDFRWQSESKYPWCIIEV</sequence>
<dbReference type="Proteomes" id="UP000478052">
    <property type="component" value="Unassembled WGS sequence"/>
</dbReference>
<keyword evidence="2" id="KW-1185">Reference proteome</keyword>